<dbReference type="Pfam" id="PF00271">
    <property type="entry name" value="Helicase_C"/>
    <property type="match status" value="1"/>
</dbReference>
<feature type="domain" description="Helicase ATP-binding" evidence="8">
    <location>
        <begin position="194"/>
        <end position="362"/>
    </location>
</feature>
<dbReference type="InterPro" id="IPR002464">
    <property type="entry name" value="DNA/RNA_helicase_DEAH_CS"/>
</dbReference>
<keyword evidence="5" id="KW-0067">ATP-binding</keyword>
<sequence length="941" mass="107469">MEKLFKDPIVTLNNIYGIVNNELGKQCLSYRYQTNKSSNVMHKCDINILWPVEMSFSHVASNKKAAAIHAAKHCLTWLYNNKKLTGSKPLLYTKTEIASSIADCVRIDLDSIVKDEIDNLIDVYNNEVKSIVAVSSTTHNEICSENLVLRENVSFSEEQSEDYTSRNTVLAERLQYREKCTKNLPIMDYKSQILESIENNQVLLIKGDTGCGKSTQVPQFIIDAYTEQGKANECNILVSEPRRVSALSLAKRVAKERGEQVGDVVGYHVRFSSKLPQTAGSILFCTTGIFLRRIQSNPTLNGVSHVIIDEAHERTLEIDIMLNLLKKLLITKPSLKIIIMSATLNAEIFAQYFSCSVVDVPGRIYPVKMHFLEDIELFRSNLQLEKDLQESYTPYSKVVQLIMWITRYKPSGSILCFLTGWQEIQEVLFLLEKYNNPNLLILPFHSKLENYEQLKVFRSVPDNVRKIILATDIGESSITIPDVKYVVDSARKKEVIWKEKTGSYSVVTCWVSQANISQRKGRAGRVTSGESYHFLTKQMYDKLQLYPVPAIHRISLDQAVVTSKVFSDEKIEDFFANMIEAPNEKSLSRAVEDLQNLNILDENENLTPLGKRILHFTEDVRLSRALIFSYIFQCLNPVLSILTVFGRDDETGVASLIENSVKRRRKLMYHDSSDHIALLQIYRQLKFDCVDVMNRDKKKWRNLQNIAKIRELRVGELIDSGLISEVADCQVADEHSNHKELIRAVLFSGTNRLLKRTPCGYRNGYFSKTSSTIWSENYEKMILASESVNHKRKDWPSSFLTYISRCEHSDSRIYMASDSSLISPLTVLLFSQTDVVCDKNKESSFNDEDNVLITIKNLRHAKFSCDGRTANSLLELRKILWDTVYYIIQFEGAKDHATNLQSVKLYKEKLLHLIIKMIEKSANGIDSSVKNNTLEESTSVN</sequence>
<dbReference type="GO" id="GO:0003678">
    <property type="term" value="F:DNA helicase activity"/>
    <property type="evidence" value="ECO:0007669"/>
    <property type="project" value="TreeGrafter"/>
</dbReference>
<comment type="similarity">
    <text evidence="7">Belongs to the DExH box helicase family.</text>
</comment>
<dbReference type="SMART" id="SM00490">
    <property type="entry name" value="HELICc"/>
    <property type="match status" value="1"/>
</dbReference>
<evidence type="ECO:0000313" key="11">
    <source>
        <dbReference type="Proteomes" id="UP000076502"/>
    </source>
</evidence>
<proteinExistence type="inferred from homology"/>
<dbReference type="EC" id="3.6.4.13" evidence="1"/>
<reference evidence="10 11" key="1">
    <citation type="submission" date="2015-07" db="EMBL/GenBank/DDBJ databases">
        <title>The genome of Dufourea novaeangliae.</title>
        <authorList>
            <person name="Pan H."/>
            <person name="Kapheim K."/>
        </authorList>
    </citation>
    <scope>NUCLEOTIDE SEQUENCE [LARGE SCALE GENOMIC DNA]</scope>
    <source>
        <strain evidence="10">0120121106</strain>
        <tissue evidence="10">Whole body</tissue>
    </source>
</reference>
<dbReference type="SUPFAM" id="SSF52540">
    <property type="entry name" value="P-loop containing nucleoside triphosphate hydrolases"/>
    <property type="match status" value="1"/>
</dbReference>
<dbReference type="Pfam" id="PF00270">
    <property type="entry name" value="DEAD"/>
    <property type="match status" value="1"/>
</dbReference>
<dbReference type="OrthoDB" id="5600252at2759"/>
<evidence type="ECO:0000256" key="4">
    <source>
        <dbReference type="ARBA" id="ARBA00022806"/>
    </source>
</evidence>
<dbReference type="GO" id="GO:0005634">
    <property type="term" value="C:nucleus"/>
    <property type="evidence" value="ECO:0007669"/>
    <property type="project" value="TreeGrafter"/>
</dbReference>
<evidence type="ECO:0000313" key="10">
    <source>
        <dbReference type="EMBL" id="KZC06075.1"/>
    </source>
</evidence>
<evidence type="ECO:0000256" key="2">
    <source>
        <dbReference type="ARBA" id="ARBA00022741"/>
    </source>
</evidence>
<dbReference type="SMART" id="SM00847">
    <property type="entry name" value="HA2"/>
    <property type="match status" value="1"/>
</dbReference>
<evidence type="ECO:0000259" key="8">
    <source>
        <dbReference type="PROSITE" id="PS51192"/>
    </source>
</evidence>
<evidence type="ECO:0000256" key="1">
    <source>
        <dbReference type="ARBA" id="ARBA00012552"/>
    </source>
</evidence>
<dbReference type="GO" id="GO:0016787">
    <property type="term" value="F:hydrolase activity"/>
    <property type="evidence" value="ECO:0007669"/>
    <property type="project" value="UniProtKB-KW"/>
</dbReference>
<dbReference type="OMA" id="QYSCTEH"/>
<dbReference type="InterPro" id="IPR048333">
    <property type="entry name" value="HA2_WH"/>
</dbReference>
<evidence type="ECO:0000256" key="7">
    <source>
        <dbReference type="ARBA" id="ARBA00060772"/>
    </source>
</evidence>
<keyword evidence="2" id="KW-0547">Nucleotide-binding</keyword>
<dbReference type="Gene3D" id="3.30.160.20">
    <property type="match status" value="1"/>
</dbReference>
<dbReference type="InterPro" id="IPR027417">
    <property type="entry name" value="P-loop_NTPase"/>
</dbReference>
<dbReference type="STRING" id="178035.A0A154P2B3"/>
<dbReference type="CDD" id="cd17917">
    <property type="entry name" value="DEXHc_RHA-like"/>
    <property type="match status" value="1"/>
</dbReference>
<dbReference type="Gene3D" id="3.40.50.300">
    <property type="entry name" value="P-loop containing nucleotide triphosphate hydrolases"/>
    <property type="match status" value="2"/>
</dbReference>
<dbReference type="SMART" id="SM00487">
    <property type="entry name" value="DEXDc"/>
    <property type="match status" value="1"/>
</dbReference>
<dbReference type="PANTHER" id="PTHR18934">
    <property type="entry name" value="ATP-DEPENDENT RNA HELICASE"/>
    <property type="match status" value="1"/>
</dbReference>
<dbReference type="PROSITE" id="PS00690">
    <property type="entry name" value="DEAH_ATP_HELICASE"/>
    <property type="match status" value="1"/>
</dbReference>
<dbReference type="PROSITE" id="PS51192">
    <property type="entry name" value="HELICASE_ATP_BIND_1"/>
    <property type="match status" value="1"/>
</dbReference>
<dbReference type="Pfam" id="PF04408">
    <property type="entry name" value="WHD_HA2"/>
    <property type="match status" value="1"/>
</dbReference>
<dbReference type="GO" id="GO:0002151">
    <property type="term" value="F:G-quadruplex RNA binding"/>
    <property type="evidence" value="ECO:0007669"/>
    <property type="project" value="TreeGrafter"/>
</dbReference>
<keyword evidence="6" id="KW-0694">RNA-binding</keyword>
<keyword evidence="11" id="KW-1185">Reference proteome</keyword>
<evidence type="ECO:0000256" key="6">
    <source>
        <dbReference type="ARBA" id="ARBA00022884"/>
    </source>
</evidence>
<dbReference type="GO" id="GO:0005524">
    <property type="term" value="F:ATP binding"/>
    <property type="evidence" value="ECO:0007669"/>
    <property type="project" value="UniProtKB-KW"/>
</dbReference>
<dbReference type="PANTHER" id="PTHR18934:SF257">
    <property type="entry name" value="ATP-DEPENDENT RNA HELICASE DHX30"/>
    <property type="match status" value="1"/>
</dbReference>
<keyword evidence="4 10" id="KW-0347">Helicase</keyword>
<dbReference type="EMBL" id="KQ434804">
    <property type="protein sequence ID" value="KZC06075.1"/>
    <property type="molecule type" value="Genomic_DNA"/>
</dbReference>
<dbReference type="InterPro" id="IPR014001">
    <property type="entry name" value="Helicase_ATP-bd"/>
</dbReference>
<dbReference type="AlphaFoldDB" id="A0A154P2B3"/>
<name>A0A154P2B3_DUFNO</name>
<evidence type="ECO:0000256" key="5">
    <source>
        <dbReference type="ARBA" id="ARBA00022840"/>
    </source>
</evidence>
<accession>A0A154P2B3</accession>
<evidence type="ECO:0000256" key="3">
    <source>
        <dbReference type="ARBA" id="ARBA00022801"/>
    </source>
</evidence>
<dbReference type="InterPro" id="IPR001650">
    <property type="entry name" value="Helicase_C-like"/>
</dbReference>
<dbReference type="GO" id="GO:0005737">
    <property type="term" value="C:cytoplasm"/>
    <property type="evidence" value="ECO:0007669"/>
    <property type="project" value="TreeGrafter"/>
</dbReference>
<dbReference type="InterPro" id="IPR007502">
    <property type="entry name" value="Helicase-assoc_dom"/>
</dbReference>
<dbReference type="FunFam" id="3.40.50.300:FF:000526">
    <property type="entry name" value="DExH-box ATP-dependent RNA helicase DExH3"/>
    <property type="match status" value="1"/>
</dbReference>
<gene>
    <name evidence="10" type="ORF">WN55_07161</name>
</gene>
<dbReference type="InterPro" id="IPR011545">
    <property type="entry name" value="DEAD/DEAH_box_helicase_dom"/>
</dbReference>
<protein>
    <recommendedName>
        <fullName evidence="1">RNA helicase</fullName>
        <ecNumber evidence="1">3.6.4.13</ecNumber>
    </recommendedName>
</protein>
<dbReference type="Proteomes" id="UP000076502">
    <property type="component" value="Unassembled WGS sequence"/>
</dbReference>
<evidence type="ECO:0000259" key="9">
    <source>
        <dbReference type="PROSITE" id="PS51194"/>
    </source>
</evidence>
<dbReference type="CDD" id="cd18791">
    <property type="entry name" value="SF2_C_RHA"/>
    <property type="match status" value="1"/>
</dbReference>
<organism evidence="10 11">
    <name type="scientific">Dufourea novaeangliae</name>
    <name type="common">Sweat bee</name>
    <dbReference type="NCBI Taxonomy" id="178035"/>
    <lineage>
        <taxon>Eukaryota</taxon>
        <taxon>Metazoa</taxon>
        <taxon>Ecdysozoa</taxon>
        <taxon>Arthropoda</taxon>
        <taxon>Hexapoda</taxon>
        <taxon>Insecta</taxon>
        <taxon>Pterygota</taxon>
        <taxon>Neoptera</taxon>
        <taxon>Endopterygota</taxon>
        <taxon>Hymenoptera</taxon>
        <taxon>Apocrita</taxon>
        <taxon>Aculeata</taxon>
        <taxon>Apoidea</taxon>
        <taxon>Anthophila</taxon>
        <taxon>Halictidae</taxon>
        <taxon>Rophitinae</taxon>
        <taxon>Dufourea</taxon>
    </lineage>
</organism>
<feature type="domain" description="Helicase C-terminal" evidence="9">
    <location>
        <begin position="397"/>
        <end position="567"/>
    </location>
</feature>
<keyword evidence="3" id="KW-0378">Hydrolase</keyword>
<dbReference type="GO" id="GO:0003724">
    <property type="term" value="F:RNA helicase activity"/>
    <property type="evidence" value="ECO:0007669"/>
    <property type="project" value="UniProtKB-EC"/>
</dbReference>
<dbReference type="Gene3D" id="1.20.120.1080">
    <property type="match status" value="1"/>
</dbReference>
<dbReference type="PROSITE" id="PS51194">
    <property type="entry name" value="HELICASE_CTER"/>
    <property type="match status" value="1"/>
</dbReference>